<gene>
    <name evidence="1" type="ORF">GJQ57_24290</name>
</gene>
<proteinExistence type="predicted"/>
<dbReference type="RefSeq" id="WP_154209342.1">
    <property type="nucleotide sequence ID" value="NZ_WJYN01000018.1"/>
</dbReference>
<reference evidence="1 2" key="1">
    <citation type="submission" date="2019-11" db="EMBL/GenBank/DDBJ databases">
        <title>Phenotypic characterization of an OXA-22 and OXA-60 co-producing Ralstonia pickettii clinical strain.</title>
        <authorList>
            <person name="He F."/>
        </authorList>
    </citation>
    <scope>NUCLEOTIDE SEQUENCE [LARGE SCALE GENOMIC DNA]</scope>
    <source>
        <strain evidence="1 2">PSLESD1</strain>
    </source>
</reference>
<dbReference type="Proteomes" id="UP000441032">
    <property type="component" value="Unassembled WGS sequence"/>
</dbReference>
<dbReference type="EMBL" id="WJYN01000018">
    <property type="protein sequence ID" value="MRT01772.1"/>
    <property type="molecule type" value="Genomic_DNA"/>
</dbReference>
<dbReference type="AlphaFoldDB" id="A0A7X2HSA8"/>
<name>A0A7X2HSA8_RALPI</name>
<organism evidence="1 2">
    <name type="scientific">Ralstonia pickettii</name>
    <name type="common">Burkholderia pickettii</name>
    <dbReference type="NCBI Taxonomy" id="329"/>
    <lineage>
        <taxon>Bacteria</taxon>
        <taxon>Pseudomonadati</taxon>
        <taxon>Pseudomonadota</taxon>
        <taxon>Betaproteobacteria</taxon>
        <taxon>Burkholderiales</taxon>
        <taxon>Burkholderiaceae</taxon>
        <taxon>Ralstonia</taxon>
    </lineage>
</organism>
<accession>A0A7X2HSA8</accession>
<protein>
    <submittedName>
        <fullName evidence="1">Uncharacterized protein</fullName>
    </submittedName>
</protein>
<sequence>MPSNALRAPRKKRRQPLDLDLVKTQYRRIAQGEYPALRTIADVARHFNTSARELHRLLGPHTKELSRTLAVRRSKAASQRREAKKRILEAEVPRAVHRLLTQSKHPTRRAIKRELATSGVTVDRGNDKLMWQLVRKALLETHVELSGSS</sequence>
<evidence type="ECO:0000313" key="2">
    <source>
        <dbReference type="Proteomes" id="UP000441032"/>
    </source>
</evidence>
<comment type="caution">
    <text evidence="1">The sequence shown here is derived from an EMBL/GenBank/DDBJ whole genome shotgun (WGS) entry which is preliminary data.</text>
</comment>
<evidence type="ECO:0000313" key="1">
    <source>
        <dbReference type="EMBL" id="MRT01772.1"/>
    </source>
</evidence>